<dbReference type="InterPro" id="IPR040982">
    <property type="entry name" value="DNA_pol3_finger"/>
</dbReference>
<feature type="non-terminal residue" evidence="3">
    <location>
        <position position="1"/>
    </location>
</feature>
<dbReference type="PANTHER" id="PTHR32294">
    <property type="entry name" value="DNA POLYMERASE III SUBUNIT ALPHA"/>
    <property type="match status" value="1"/>
</dbReference>
<dbReference type="GO" id="GO:0006260">
    <property type="term" value="P:DNA replication"/>
    <property type="evidence" value="ECO:0007669"/>
    <property type="project" value="InterPro"/>
</dbReference>
<comment type="caution">
    <text evidence="3">The sequence shown here is derived from an EMBL/GenBank/DDBJ whole genome shotgun (WGS) entry which is preliminary data.</text>
</comment>
<dbReference type="GO" id="GO:0008408">
    <property type="term" value="F:3'-5' exonuclease activity"/>
    <property type="evidence" value="ECO:0007669"/>
    <property type="project" value="InterPro"/>
</dbReference>
<dbReference type="Pfam" id="PF17657">
    <property type="entry name" value="DNA_pol3_finger"/>
    <property type="match status" value="1"/>
</dbReference>
<feature type="domain" description="DNA polymerase helix-hairpin-helix motif" evidence="1">
    <location>
        <begin position="222"/>
        <end position="307"/>
    </location>
</feature>
<dbReference type="Gene3D" id="1.10.150.870">
    <property type="match status" value="1"/>
</dbReference>
<dbReference type="InterPro" id="IPR004805">
    <property type="entry name" value="DnaE2/DnaE/PolC"/>
</dbReference>
<organism evidence="3">
    <name type="scientific">marine sediment metagenome</name>
    <dbReference type="NCBI Taxonomy" id="412755"/>
    <lineage>
        <taxon>unclassified sequences</taxon>
        <taxon>metagenomes</taxon>
        <taxon>ecological metagenomes</taxon>
    </lineage>
</organism>
<dbReference type="InterPro" id="IPR029460">
    <property type="entry name" value="DNAPol_HHH"/>
</dbReference>
<accession>A0A0F9DHE2</accession>
<name>A0A0F9DHE2_9ZZZZ</name>
<evidence type="ECO:0000313" key="3">
    <source>
        <dbReference type="EMBL" id="KKL17156.1"/>
    </source>
</evidence>
<reference evidence="3" key="1">
    <citation type="journal article" date="2015" name="Nature">
        <title>Complex archaea that bridge the gap between prokaryotes and eukaryotes.</title>
        <authorList>
            <person name="Spang A."/>
            <person name="Saw J.H."/>
            <person name="Jorgensen S.L."/>
            <person name="Zaremba-Niedzwiedzka K."/>
            <person name="Martijn J."/>
            <person name="Lind A.E."/>
            <person name="van Eijk R."/>
            <person name="Schleper C."/>
            <person name="Guy L."/>
            <person name="Ettema T.J."/>
        </authorList>
    </citation>
    <scope>NUCLEOTIDE SEQUENCE</scope>
</reference>
<evidence type="ECO:0000259" key="1">
    <source>
        <dbReference type="Pfam" id="PF14579"/>
    </source>
</evidence>
<feature type="domain" description="DNA polymerase III alpha subunit finger" evidence="2">
    <location>
        <begin position="1"/>
        <end position="136"/>
    </location>
</feature>
<proteinExistence type="predicted"/>
<dbReference type="EMBL" id="LAZR01039375">
    <property type="protein sequence ID" value="KKL17156.1"/>
    <property type="molecule type" value="Genomic_DNA"/>
</dbReference>
<protein>
    <recommendedName>
        <fullName evidence="4">DNA polymerase helix-hairpin-helix motif domain-containing protein</fullName>
    </recommendedName>
</protein>
<dbReference type="AlphaFoldDB" id="A0A0F9DHE2"/>
<dbReference type="PANTHER" id="PTHR32294:SF0">
    <property type="entry name" value="DNA POLYMERASE III SUBUNIT ALPHA"/>
    <property type="match status" value="1"/>
</dbReference>
<evidence type="ECO:0000259" key="2">
    <source>
        <dbReference type="Pfam" id="PF17657"/>
    </source>
</evidence>
<sequence length="454" mass="52317">FRSGNTMLIFQFESQSITKMLIEMHPDSLEDIAIVNAMHRPAVLESGEAARLIENKHSKNYTTRDKLLDSILKPTYGSLVFEEQFLEIFHRLAGFDLDETDSVRREVKKPSKTRIDLVEKELNKIQKRFIKGCLKNKDCTLKKKQIKQLWEKIKAQSVYSFNKSHSAAYSLLAWVTMWLKTRYPKEFVCAVLNARGNKTFKNKHGDKTVPYHTYIGEARRLGIKISSPNINRCRSDFVSTKKGINFGLSCIKHISERVGKAIDEAQPFKSIKDFYDRAMDGKRRVNKRAVENLINSGAFSEFGSKKKIRKKFNKLRPKADIENPDDEWEASNKAFGFSFFHPSAYEKVSGQITLAVDLRKVEGNGTRVCVSGLASDIQMRYGKYEVLCSDHTGYFILVIDPKRCPIEQDYLNKCIKGKFIKAVGKIYKKIYLEEIVGLKKPFKKFLKKFVQNKL</sequence>
<gene>
    <name evidence="3" type="ORF">LCGC14_2488390</name>
</gene>
<evidence type="ECO:0008006" key="4">
    <source>
        <dbReference type="Google" id="ProtNLM"/>
    </source>
</evidence>
<dbReference type="Pfam" id="PF14579">
    <property type="entry name" value="HHH_6"/>
    <property type="match status" value="1"/>
</dbReference>